<sequence length="109" mass="11464">MNQINSTISRTNLQDNLVIMYQASIAIFPLCAAVIPWGILCGSLSIQAGLTPLQAQSMSLFVFAGAAQLAGVSLIGVASAPLPILSSTFIIGSRHLLYSAVYHSPSLYP</sequence>
<protein>
    <recommendedName>
        <fullName evidence="11">Branched-chain amino acid ABC transporter permease</fullName>
    </recommendedName>
</protein>
<dbReference type="EMBL" id="BMKE01000027">
    <property type="protein sequence ID" value="GGB52431.1"/>
    <property type="molecule type" value="Genomic_DNA"/>
</dbReference>
<dbReference type="Proteomes" id="UP000646152">
    <property type="component" value="Unassembled WGS sequence"/>
</dbReference>
<keyword evidence="3" id="KW-0813">Transport</keyword>
<dbReference type="InterPro" id="IPR011606">
    <property type="entry name" value="Brnchd-chn_aa_trnsp_permease"/>
</dbReference>
<evidence type="ECO:0008006" key="11">
    <source>
        <dbReference type="Google" id="ProtNLM"/>
    </source>
</evidence>
<reference evidence="10" key="1">
    <citation type="journal article" date="2019" name="Int. J. Syst. Evol. Microbiol.">
        <title>The Global Catalogue of Microorganisms (GCM) 10K type strain sequencing project: providing services to taxonomists for standard genome sequencing and annotation.</title>
        <authorList>
            <consortium name="The Broad Institute Genomics Platform"/>
            <consortium name="The Broad Institute Genome Sequencing Center for Infectious Disease"/>
            <person name="Wu L."/>
            <person name="Ma J."/>
        </authorList>
    </citation>
    <scope>NUCLEOTIDE SEQUENCE [LARGE SCALE GENOMIC DNA]</scope>
    <source>
        <strain evidence="10">CGMCC 1.15923</strain>
    </source>
</reference>
<evidence type="ECO:0000256" key="7">
    <source>
        <dbReference type="ARBA" id="ARBA00023136"/>
    </source>
</evidence>
<dbReference type="PANTHER" id="PTHR34979:SF1">
    <property type="entry name" value="INNER MEMBRANE PROTEIN YGAZ"/>
    <property type="match status" value="1"/>
</dbReference>
<evidence type="ECO:0000256" key="4">
    <source>
        <dbReference type="ARBA" id="ARBA00022475"/>
    </source>
</evidence>
<evidence type="ECO:0000313" key="10">
    <source>
        <dbReference type="Proteomes" id="UP000646152"/>
    </source>
</evidence>
<organism evidence="9 10">
    <name type="scientific">Oceanisphaera marina</name>
    <dbReference type="NCBI Taxonomy" id="2017550"/>
    <lineage>
        <taxon>Bacteria</taxon>
        <taxon>Pseudomonadati</taxon>
        <taxon>Pseudomonadota</taxon>
        <taxon>Gammaproteobacteria</taxon>
        <taxon>Aeromonadales</taxon>
        <taxon>Aeromonadaceae</taxon>
        <taxon>Oceanisphaera</taxon>
    </lineage>
</organism>
<keyword evidence="4" id="KW-1003">Cell membrane</keyword>
<name>A0ABQ1ITZ8_9GAMM</name>
<feature type="transmembrane region" description="Helical" evidence="8">
    <location>
        <begin position="21"/>
        <end position="40"/>
    </location>
</feature>
<evidence type="ECO:0000256" key="8">
    <source>
        <dbReference type="SAM" id="Phobius"/>
    </source>
</evidence>
<evidence type="ECO:0000313" key="9">
    <source>
        <dbReference type="EMBL" id="GGB52431.1"/>
    </source>
</evidence>
<evidence type="ECO:0000256" key="5">
    <source>
        <dbReference type="ARBA" id="ARBA00022692"/>
    </source>
</evidence>
<keyword evidence="6 8" id="KW-1133">Transmembrane helix</keyword>
<evidence type="ECO:0000256" key="3">
    <source>
        <dbReference type="ARBA" id="ARBA00022448"/>
    </source>
</evidence>
<evidence type="ECO:0000256" key="6">
    <source>
        <dbReference type="ARBA" id="ARBA00022989"/>
    </source>
</evidence>
<keyword evidence="5 8" id="KW-0812">Transmembrane</keyword>
<comment type="caution">
    <text evidence="9">The sequence shown here is derived from an EMBL/GenBank/DDBJ whole genome shotgun (WGS) entry which is preliminary data.</text>
</comment>
<proteinExistence type="inferred from homology"/>
<keyword evidence="7 8" id="KW-0472">Membrane</keyword>
<keyword evidence="10" id="KW-1185">Reference proteome</keyword>
<dbReference type="PANTHER" id="PTHR34979">
    <property type="entry name" value="INNER MEMBRANE PROTEIN YGAZ"/>
    <property type="match status" value="1"/>
</dbReference>
<gene>
    <name evidence="9" type="ORF">GCM10011502_26990</name>
</gene>
<accession>A0ABQ1ITZ8</accession>
<evidence type="ECO:0000256" key="1">
    <source>
        <dbReference type="ARBA" id="ARBA00004651"/>
    </source>
</evidence>
<dbReference type="Pfam" id="PF03591">
    <property type="entry name" value="AzlC"/>
    <property type="match status" value="1"/>
</dbReference>
<comment type="similarity">
    <text evidence="2">Belongs to the AzlC family.</text>
</comment>
<feature type="transmembrane region" description="Helical" evidence="8">
    <location>
        <begin position="60"/>
        <end position="85"/>
    </location>
</feature>
<evidence type="ECO:0000256" key="2">
    <source>
        <dbReference type="ARBA" id="ARBA00010735"/>
    </source>
</evidence>
<comment type="subcellular location">
    <subcellularLocation>
        <location evidence="1">Cell membrane</location>
        <topology evidence="1">Multi-pass membrane protein</topology>
    </subcellularLocation>
</comment>